<dbReference type="RefSeq" id="WP_067024294.1">
    <property type="nucleotide sequence ID" value="NZ_KQ949087.1"/>
</dbReference>
<evidence type="ECO:0000256" key="1">
    <source>
        <dbReference type="SAM" id="SignalP"/>
    </source>
</evidence>
<feature type="chain" id="PRO_5038966388" evidence="1">
    <location>
        <begin position="25"/>
        <end position="273"/>
    </location>
</feature>
<gene>
    <name evidence="2" type="ORF">AQJ91_21830</name>
</gene>
<evidence type="ECO:0000313" key="2">
    <source>
        <dbReference type="EMBL" id="KUO19178.1"/>
    </source>
</evidence>
<dbReference type="Gene3D" id="3.40.50.300">
    <property type="entry name" value="P-loop containing nucleotide triphosphate hydrolases"/>
    <property type="match status" value="1"/>
</dbReference>
<feature type="signal peptide" evidence="1">
    <location>
        <begin position="1"/>
        <end position="24"/>
    </location>
</feature>
<organism evidence="2 3">
    <name type="scientific">Streptomyces dysideae</name>
    <dbReference type="NCBI Taxonomy" id="909626"/>
    <lineage>
        <taxon>Bacteria</taxon>
        <taxon>Bacillati</taxon>
        <taxon>Actinomycetota</taxon>
        <taxon>Actinomycetes</taxon>
        <taxon>Kitasatosporales</taxon>
        <taxon>Streptomycetaceae</taxon>
        <taxon>Streptomyces</taxon>
    </lineage>
</organism>
<protein>
    <submittedName>
        <fullName evidence="2">Uncharacterized protein</fullName>
    </submittedName>
</protein>
<dbReference type="EMBL" id="LMXB01000055">
    <property type="protein sequence ID" value="KUO19178.1"/>
    <property type="molecule type" value="Genomic_DNA"/>
</dbReference>
<keyword evidence="3" id="KW-1185">Reference proteome</keyword>
<dbReference type="STRING" id="909626.AQJ91_21830"/>
<dbReference type="InterPro" id="IPR027417">
    <property type="entry name" value="P-loop_NTPase"/>
</dbReference>
<name>A0A101UYG8_9ACTN</name>
<sequence length="273" mass="28126">MRRLIALGSLAGAPGVTTTALALAAAWPQEADGGVRPVVVEANVWGGDLATRCGAPHTPGLLDVAAAARQPQPGSLLGAVAELPFGVRAVVAPAGRGACGEAVRVLAAESGRRVLRGEAGDRGAVLLDVGRIGADGEGLLSAVDHVMLVTRGCPEALTHVYAHLLDVDEEARQIALVVVGPCPFPSEEITQALGIQDVVFLPWDVRTVAAMRSHRRITLRTSGFRMRPLMAAAHLLARQISGADGPAGVPERAGVVRQMRAALVEARGEGSGV</sequence>
<accession>A0A101UYG8</accession>
<comment type="caution">
    <text evidence="2">The sequence shown here is derived from an EMBL/GenBank/DDBJ whole genome shotgun (WGS) entry which is preliminary data.</text>
</comment>
<dbReference type="SUPFAM" id="SSF52540">
    <property type="entry name" value="P-loop containing nucleoside triphosphate hydrolases"/>
    <property type="match status" value="1"/>
</dbReference>
<reference evidence="2 3" key="1">
    <citation type="submission" date="2015-10" db="EMBL/GenBank/DDBJ databases">
        <title>Draft genome sequence of Streptomyces sp. RV15, isolated from a marine sponge.</title>
        <authorList>
            <person name="Ruckert C."/>
            <person name="Abdelmohsen U.R."/>
            <person name="Winkler A."/>
            <person name="Hentschel U."/>
            <person name="Kalinowski J."/>
            <person name="Kampfer P."/>
            <person name="Glaeser S."/>
        </authorList>
    </citation>
    <scope>NUCLEOTIDE SEQUENCE [LARGE SCALE GENOMIC DNA]</scope>
    <source>
        <strain evidence="2 3">RV15</strain>
    </source>
</reference>
<dbReference type="AlphaFoldDB" id="A0A101UYG8"/>
<keyword evidence="1" id="KW-0732">Signal</keyword>
<proteinExistence type="predicted"/>
<dbReference type="Proteomes" id="UP000053260">
    <property type="component" value="Unassembled WGS sequence"/>
</dbReference>
<evidence type="ECO:0000313" key="3">
    <source>
        <dbReference type="Proteomes" id="UP000053260"/>
    </source>
</evidence>